<proteinExistence type="predicted"/>
<reference evidence="1 2" key="1">
    <citation type="journal article" date="2021" name="Commun. Biol.">
        <title>The genome of Shorea leprosula (Dipterocarpaceae) highlights the ecological relevance of drought in aseasonal tropical rainforests.</title>
        <authorList>
            <person name="Ng K.K.S."/>
            <person name="Kobayashi M.J."/>
            <person name="Fawcett J.A."/>
            <person name="Hatakeyama M."/>
            <person name="Paape T."/>
            <person name="Ng C.H."/>
            <person name="Ang C.C."/>
            <person name="Tnah L.H."/>
            <person name="Lee C.T."/>
            <person name="Nishiyama T."/>
            <person name="Sese J."/>
            <person name="O'Brien M.J."/>
            <person name="Copetti D."/>
            <person name="Mohd Noor M.I."/>
            <person name="Ong R.C."/>
            <person name="Putra M."/>
            <person name="Sireger I.Z."/>
            <person name="Indrioko S."/>
            <person name="Kosugi Y."/>
            <person name="Izuno A."/>
            <person name="Isagi Y."/>
            <person name="Lee S.L."/>
            <person name="Shimizu K.K."/>
        </authorList>
    </citation>
    <scope>NUCLEOTIDE SEQUENCE [LARGE SCALE GENOMIC DNA]</scope>
    <source>
        <strain evidence="1">214</strain>
    </source>
</reference>
<keyword evidence="2" id="KW-1185">Reference proteome</keyword>
<evidence type="ECO:0000313" key="1">
    <source>
        <dbReference type="EMBL" id="GKV14320.1"/>
    </source>
</evidence>
<organism evidence="1 2">
    <name type="scientific">Rubroshorea leprosula</name>
    <dbReference type="NCBI Taxonomy" id="152421"/>
    <lineage>
        <taxon>Eukaryota</taxon>
        <taxon>Viridiplantae</taxon>
        <taxon>Streptophyta</taxon>
        <taxon>Embryophyta</taxon>
        <taxon>Tracheophyta</taxon>
        <taxon>Spermatophyta</taxon>
        <taxon>Magnoliopsida</taxon>
        <taxon>eudicotyledons</taxon>
        <taxon>Gunneridae</taxon>
        <taxon>Pentapetalae</taxon>
        <taxon>rosids</taxon>
        <taxon>malvids</taxon>
        <taxon>Malvales</taxon>
        <taxon>Dipterocarpaceae</taxon>
        <taxon>Rubroshorea</taxon>
    </lineage>
</organism>
<gene>
    <name evidence="1" type="ORF">SLEP1_g25215</name>
</gene>
<name>A0AAV5JVK1_9ROSI</name>
<dbReference type="Proteomes" id="UP001054252">
    <property type="component" value="Unassembled WGS sequence"/>
</dbReference>
<dbReference type="EMBL" id="BPVZ01000040">
    <property type="protein sequence ID" value="GKV14320.1"/>
    <property type="molecule type" value="Genomic_DNA"/>
</dbReference>
<protein>
    <submittedName>
        <fullName evidence="1">Uncharacterized protein</fullName>
    </submittedName>
</protein>
<accession>A0AAV5JVK1</accession>
<comment type="caution">
    <text evidence="1">The sequence shown here is derived from an EMBL/GenBank/DDBJ whole genome shotgun (WGS) entry which is preliminary data.</text>
</comment>
<dbReference type="AlphaFoldDB" id="A0AAV5JVK1"/>
<evidence type="ECO:0000313" key="2">
    <source>
        <dbReference type="Proteomes" id="UP001054252"/>
    </source>
</evidence>
<sequence length="69" mass="8523">MNRTVFIIGYRSDRFNRPVRFGFKNLDWKFINAEVLELSIWRAPHHLSENEVFNIAALWYLWLRHIEFQ</sequence>